<dbReference type="PROSITE" id="PS50893">
    <property type="entry name" value="ABC_TRANSPORTER_2"/>
    <property type="match status" value="1"/>
</dbReference>
<dbReference type="SMART" id="SM00382">
    <property type="entry name" value="AAA"/>
    <property type="match status" value="1"/>
</dbReference>
<dbReference type="GO" id="GO:0005524">
    <property type="term" value="F:ATP binding"/>
    <property type="evidence" value="ECO:0007669"/>
    <property type="project" value="UniProtKB-KW"/>
</dbReference>
<feature type="domain" description="ABC transporter" evidence="4">
    <location>
        <begin position="13"/>
        <end position="252"/>
    </location>
</feature>
<protein>
    <submittedName>
        <fullName evidence="5">Phosphate-transporting ATPase</fullName>
    </submittedName>
</protein>
<dbReference type="GO" id="GO:0005315">
    <property type="term" value="F:phosphate transmembrane transporter activity"/>
    <property type="evidence" value="ECO:0007669"/>
    <property type="project" value="InterPro"/>
</dbReference>
<dbReference type="STRING" id="1423731.FC81_GL000398"/>
<dbReference type="PANTHER" id="PTHR43423:SF1">
    <property type="entry name" value="ABC TRANSPORTER I FAMILY MEMBER 17"/>
    <property type="match status" value="1"/>
</dbReference>
<name>A0A0R1M4C2_9LACO</name>
<accession>A0A0R1M4C2</accession>
<dbReference type="PATRIC" id="fig|1423731.3.peg.411"/>
<keyword evidence="1" id="KW-0592">Phosphate transport</keyword>
<proteinExistence type="predicted"/>
<dbReference type="PANTHER" id="PTHR43423">
    <property type="entry name" value="ABC TRANSPORTER I FAMILY MEMBER 17"/>
    <property type="match status" value="1"/>
</dbReference>
<keyword evidence="1" id="KW-0813">Transport</keyword>
<dbReference type="InterPro" id="IPR003593">
    <property type="entry name" value="AAA+_ATPase"/>
</dbReference>
<dbReference type="OrthoDB" id="2281782at2"/>
<gene>
    <name evidence="5" type="ORF">FC81_GL000398</name>
</gene>
<keyword evidence="2" id="KW-0547">Nucleotide-binding</keyword>
<evidence type="ECO:0000256" key="3">
    <source>
        <dbReference type="ARBA" id="ARBA00022840"/>
    </source>
</evidence>
<keyword evidence="6" id="KW-1185">Reference proteome</keyword>
<comment type="caution">
    <text evidence="5">The sequence shown here is derived from an EMBL/GenBank/DDBJ whole genome shotgun (WGS) entry which is preliminary data.</text>
</comment>
<dbReference type="InterPro" id="IPR005670">
    <property type="entry name" value="PstB-like"/>
</dbReference>
<dbReference type="GO" id="GO:0016020">
    <property type="term" value="C:membrane"/>
    <property type="evidence" value="ECO:0007669"/>
    <property type="project" value="InterPro"/>
</dbReference>
<evidence type="ECO:0000313" key="6">
    <source>
        <dbReference type="Proteomes" id="UP000051621"/>
    </source>
</evidence>
<dbReference type="RefSeq" id="WP_057742565.1">
    <property type="nucleotide sequence ID" value="NZ_AZEF01000008.1"/>
</dbReference>
<dbReference type="SUPFAM" id="SSF52540">
    <property type="entry name" value="P-loop containing nucleoside triphosphate hydrolases"/>
    <property type="match status" value="1"/>
</dbReference>
<dbReference type="Gene3D" id="3.40.50.300">
    <property type="entry name" value="P-loop containing nucleotide triphosphate hydrolases"/>
    <property type="match status" value="1"/>
</dbReference>
<dbReference type="Pfam" id="PF00005">
    <property type="entry name" value="ABC_tran"/>
    <property type="match status" value="1"/>
</dbReference>
<evidence type="ECO:0000313" key="5">
    <source>
        <dbReference type="EMBL" id="KRL02908.1"/>
    </source>
</evidence>
<evidence type="ECO:0000256" key="1">
    <source>
        <dbReference type="ARBA" id="ARBA00022592"/>
    </source>
</evidence>
<dbReference type="CDD" id="cd03260">
    <property type="entry name" value="ABC_PstB_phosphate_transporter"/>
    <property type="match status" value="1"/>
</dbReference>
<keyword evidence="3" id="KW-0067">ATP-binding</keyword>
<dbReference type="GO" id="GO:0035435">
    <property type="term" value="P:phosphate ion transmembrane transport"/>
    <property type="evidence" value="ECO:0007669"/>
    <property type="project" value="InterPro"/>
</dbReference>
<dbReference type="InterPro" id="IPR027417">
    <property type="entry name" value="P-loop_NTPase"/>
</dbReference>
<dbReference type="AlphaFoldDB" id="A0A0R1M4C2"/>
<organism evidence="5 6">
    <name type="scientific">Liquorilactobacillus capillatus DSM 19910</name>
    <dbReference type="NCBI Taxonomy" id="1423731"/>
    <lineage>
        <taxon>Bacteria</taxon>
        <taxon>Bacillati</taxon>
        <taxon>Bacillota</taxon>
        <taxon>Bacilli</taxon>
        <taxon>Lactobacillales</taxon>
        <taxon>Lactobacillaceae</taxon>
        <taxon>Liquorilactobacillus</taxon>
    </lineage>
</organism>
<evidence type="ECO:0000259" key="4">
    <source>
        <dbReference type="PROSITE" id="PS50893"/>
    </source>
</evidence>
<dbReference type="GO" id="GO:0016887">
    <property type="term" value="F:ATP hydrolysis activity"/>
    <property type="evidence" value="ECO:0007669"/>
    <property type="project" value="InterPro"/>
</dbReference>
<sequence length="258" mass="28781">MVKECKQTETEILVTQKLKISYKEQVVLKEIDVSFHKGTITALIGPSGTGKTTFLHALTRLNKSGTIVTGKILYHGIDINDQGVDVYHLRTHIGMLFQTAYVFPMSIYDNIAFSLRCHGMNEKAGINQVVEMSLIKAGLWARVKDHLKQDARLLSKSQAQQLCLARALALNPEVLLLDEATSLLDPVATNTVENSLRLLRGQTTVILATHNLAQAARVSDETLFLNEGLLVEKGKTKDIFTHPQEQTTDNYLSHNFKR</sequence>
<dbReference type="Proteomes" id="UP000051621">
    <property type="component" value="Unassembled WGS sequence"/>
</dbReference>
<reference evidence="5 6" key="1">
    <citation type="journal article" date="2015" name="Genome Announc.">
        <title>Expanding the biotechnology potential of lactobacilli through comparative genomics of 213 strains and associated genera.</title>
        <authorList>
            <person name="Sun Z."/>
            <person name="Harris H.M."/>
            <person name="McCann A."/>
            <person name="Guo C."/>
            <person name="Argimon S."/>
            <person name="Zhang W."/>
            <person name="Yang X."/>
            <person name="Jeffery I.B."/>
            <person name="Cooney J.C."/>
            <person name="Kagawa T.F."/>
            <person name="Liu W."/>
            <person name="Song Y."/>
            <person name="Salvetti E."/>
            <person name="Wrobel A."/>
            <person name="Rasinkangas P."/>
            <person name="Parkhill J."/>
            <person name="Rea M.C."/>
            <person name="O'Sullivan O."/>
            <person name="Ritari J."/>
            <person name="Douillard F.P."/>
            <person name="Paul Ross R."/>
            <person name="Yang R."/>
            <person name="Briner A.E."/>
            <person name="Felis G.E."/>
            <person name="de Vos W.M."/>
            <person name="Barrangou R."/>
            <person name="Klaenhammer T.R."/>
            <person name="Caufield P.W."/>
            <person name="Cui Y."/>
            <person name="Zhang H."/>
            <person name="O'Toole P.W."/>
        </authorList>
    </citation>
    <scope>NUCLEOTIDE SEQUENCE [LARGE SCALE GENOMIC DNA]</scope>
    <source>
        <strain evidence="5 6">DSM 19910</strain>
    </source>
</reference>
<evidence type="ECO:0000256" key="2">
    <source>
        <dbReference type="ARBA" id="ARBA00022741"/>
    </source>
</evidence>
<dbReference type="EMBL" id="AZEF01000008">
    <property type="protein sequence ID" value="KRL02908.1"/>
    <property type="molecule type" value="Genomic_DNA"/>
</dbReference>
<dbReference type="InterPro" id="IPR003439">
    <property type="entry name" value="ABC_transporter-like_ATP-bd"/>
</dbReference>